<evidence type="ECO:0000313" key="2">
    <source>
        <dbReference type="Proteomes" id="UP000018888"/>
    </source>
</evidence>
<dbReference type="AlphaFoldDB" id="A0A2P4Q1H9"/>
<reference evidence="1 2" key="1">
    <citation type="journal article" date="2013" name="Proc. Natl. Acad. Sci. U.S.A.">
        <title>Genome of an arbuscular mycorrhizal fungus provides insight into the oldest plant symbiosis.</title>
        <authorList>
            <person name="Tisserant E."/>
            <person name="Malbreil M."/>
            <person name="Kuo A."/>
            <person name="Kohler A."/>
            <person name="Symeonidi A."/>
            <person name="Balestrini R."/>
            <person name="Charron P."/>
            <person name="Duensing N."/>
            <person name="Frei Dit Frey N."/>
            <person name="Gianinazzi-Pearson V."/>
            <person name="Gilbert L.B."/>
            <person name="Handa Y."/>
            <person name="Herr J.R."/>
            <person name="Hijri M."/>
            <person name="Koul R."/>
            <person name="Kawaguchi M."/>
            <person name="Krajinski F."/>
            <person name="Lammers P.J."/>
            <person name="Masclaux F.G."/>
            <person name="Murat C."/>
            <person name="Morin E."/>
            <person name="Ndikumana S."/>
            <person name="Pagni M."/>
            <person name="Petitpierre D."/>
            <person name="Requena N."/>
            <person name="Rosikiewicz P."/>
            <person name="Riley R."/>
            <person name="Saito K."/>
            <person name="San Clemente H."/>
            <person name="Shapiro H."/>
            <person name="van Tuinen D."/>
            <person name="Becard G."/>
            <person name="Bonfante P."/>
            <person name="Paszkowski U."/>
            <person name="Shachar-Hill Y.Y."/>
            <person name="Tuskan G.A."/>
            <person name="Young P.W."/>
            <person name="Sanders I.R."/>
            <person name="Henrissat B."/>
            <person name="Rensing S.A."/>
            <person name="Grigoriev I.V."/>
            <person name="Corradi N."/>
            <person name="Roux C."/>
            <person name="Martin F."/>
        </authorList>
    </citation>
    <scope>NUCLEOTIDE SEQUENCE [LARGE SCALE GENOMIC DNA]</scope>
    <source>
        <strain evidence="1 2">DAOM 197198</strain>
    </source>
</reference>
<reference evidence="1 2" key="2">
    <citation type="journal article" date="2018" name="New Phytol.">
        <title>High intraspecific genome diversity in the model arbuscular mycorrhizal symbiont Rhizophagus irregularis.</title>
        <authorList>
            <person name="Chen E.C.H."/>
            <person name="Morin E."/>
            <person name="Beaudet D."/>
            <person name="Noel J."/>
            <person name="Yildirir G."/>
            <person name="Ndikumana S."/>
            <person name="Charron P."/>
            <person name="St-Onge C."/>
            <person name="Giorgi J."/>
            <person name="Kruger M."/>
            <person name="Marton T."/>
            <person name="Ropars J."/>
            <person name="Grigoriev I.V."/>
            <person name="Hainaut M."/>
            <person name="Henrissat B."/>
            <person name="Roux C."/>
            <person name="Martin F."/>
            <person name="Corradi N."/>
        </authorList>
    </citation>
    <scope>NUCLEOTIDE SEQUENCE [LARGE SCALE GENOMIC DNA]</scope>
    <source>
        <strain evidence="1 2">DAOM 197198</strain>
    </source>
</reference>
<gene>
    <name evidence="1" type="ORF">GLOIN_2v1605031</name>
</gene>
<accession>A0A2P4Q1H9</accession>
<evidence type="ECO:0000313" key="1">
    <source>
        <dbReference type="EMBL" id="POG71517.1"/>
    </source>
</evidence>
<comment type="caution">
    <text evidence="1">The sequence shown here is derived from an EMBL/GenBank/DDBJ whole genome shotgun (WGS) entry which is preliminary data.</text>
</comment>
<proteinExistence type="predicted"/>
<dbReference type="EMBL" id="AUPC02000107">
    <property type="protein sequence ID" value="POG71517.1"/>
    <property type="molecule type" value="Genomic_DNA"/>
</dbReference>
<protein>
    <submittedName>
        <fullName evidence="1">Uncharacterized protein</fullName>
    </submittedName>
</protein>
<dbReference type="Proteomes" id="UP000018888">
    <property type="component" value="Unassembled WGS sequence"/>
</dbReference>
<name>A0A2P4Q1H9_RHIID</name>
<keyword evidence="2" id="KW-1185">Reference proteome</keyword>
<sequence>MKNQVSCQLIEFLRCFKITEEKLLYKVLKQITGKVLLEFKVLIWKPRNDDKDKKAKLHNKRTEVDVKDVDCNMLESN</sequence>
<organism evidence="1 2">
    <name type="scientific">Rhizophagus irregularis (strain DAOM 181602 / DAOM 197198 / MUCL 43194)</name>
    <name type="common">Arbuscular mycorrhizal fungus</name>
    <name type="synonym">Glomus intraradices</name>
    <dbReference type="NCBI Taxonomy" id="747089"/>
    <lineage>
        <taxon>Eukaryota</taxon>
        <taxon>Fungi</taxon>
        <taxon>Fungi incertae sedis</taxon>
        <taxon>Mucoromycota</taxon>
        <taxon>Glomeromycotina</taxon>
        <taxon>Glomeromycetes</taxon>
        <taxon>Glomerales</taxon>
        <taxon>Glomeraceae</taxon>
        <taxon>Rhizophagus</taxon>
    </lineage>
</organism>